<dbReference type="SUPFAM" id="SSF53335">
    <property type="entry name" value="S-adenosyl-L-methionine-dependent methyltransferases"/>
    <property type="match status" value="1"/>
</dbReference>
<keyword evidence="1" id="KW-0620">Polyamine biosynthesis</keyword>
<evidence type="ECO:0008006" key="3">
    <source>
        <dbReference type="Google" id="ProtNLM"/>
    </source>
</evidence>
<gene>
    <name evidence="2" type="ORF">METZ01_LOCUS49653</name>
</gene>
<protein>
    <recommendedName>
        <fullName evidence="3">PABS domain-containing protein</fullName>
    </recommendedName>
</protein>
<evidence type="ECO:0000256" key="1">
    <source>
        <dbReference type="ARBA" id="ARBA00023115"/>
    </source>
</evidence>
<proteinExistence type="predicted"/>
<dbReference type="AlphaFoldDB" id="A0A381S088"/>
<dbReference type="PANTHER" id="PTHR43317:SF3">
    <property type="entry name" value="BLR2883 PROTEIN"/>
    <property type="match status" value="1"/>
</dbReference>
<dbReference type="EMBL" id="UINC01002449">
    <property type="protein sequence ID" value="SUZ96799.1"/>
    <property type="molecule type" value="Genomic_DNA"/>
</dbReference>
<reference evidence="2" key="1">
    <citation type="submission" date="2018-05" db="EMBL/GenBank/DDBJ databases">
        <authorList>
            <person name="Lanie J.A."/>
            <person name="Ng W.-L."/>
            <person name="Kazmierczak K.M."/>
            <person name="Andrzejewski T.M."/>
            <person name="Davidsen T.M."/>
            <person name="Wayne K.J."/>
            <person name="Tettelin H."/>
            <person name="Glass J.I."/>
            <person name="Rusch D."/>
            <person name="Podicherti R."/>
            <person name="Tsui H.-C.T."/>
            <person name="Winkler M.E."/>
        </authorList>
    </citation>
    <scope>NUCLEOTIDE SEQUENCE</scope>
</reference>
<dbReference type="PANTHER" id="PTHR43317">
    <property type="entry name" value="THERMOSPERMINE SYNTHASE ACAULIS5"/>
    <property type="match status" value="1"/>
</dbReference>
<sequence>MRPFETLDNSITPGGQRLSLHHRDGDYFIDFDGHELMSTRVHDSETTLGKLACTTLGNIQQPRVLIGGLGLGFTLRAALDALPSHAEVIVAEVFPIIIKWHERYLKSLGVPLNDQRVRVHEGDVGDFLGFDNRNRYQAIVLDTDNGPDATCLPSNASLYDDLGIERIKQSLQPGGVLAVWSAHSDRKFSQRLWRHGFSVKTETVRGHRRKGPQHKIFLATRPKQARRR</sequence>
<name>A0A381S088_9ZZZZ</name>
<dbReference type="GO" id="GO:0006596">
    <property type="term" value="P:polyamine biosynthetic process"/>
    <property type="evidence" value="ECO:0007669"/>
    <property type="project" value="UniProtKB-KW"/>
</dbReference>
<dbReference type="Gene3D" id="3.40.50.150">
    <property type="entry name" value="Vaccinia Virus protein VP39"/>
    <property type="match status" value="1"/>
</dbReference>
<accession>A0A381S088</accession>
<evidence type="ECO:0000313" key="2">
    <source>
        <dbReference type="EMBL" id="SUZ96799.1"/>
    </source>
</evidence>
<dbReference type="InterPro" id="IPR029063">
    <property type="entry name" value="SAM-dependent_MTases_sf"/>
</dbReference>
<dbReference type="Pfam" id="PF01564">
    <property type="entry name" value="Spermine_synth"/>
    <property type="match status" value="1"/>
</dbReference>
<organism evidence="2">
    <name type="scientific">marine metagenome</name>
    <dbReference type="NCBI Taxonomy" id="408172"/>
    <lineage>
        <taxon>unclassified sequences</taxon>
        <taxon>metagenomes</taxon>
        <taxon>ecological metagenomes</taxon>
    </lineage>
</organism>